<dbReference type="EMBL" id="CP155447">
    <property type="protein sequence ID" value="XBH02149.1"/>
    <property type="molecule type" value="Genomic_DNA"/>
</dbReference>
<sequence>MLCWVAIVSVASTFATPAFVTAQVRKEQAEVLVAPPARPGGAAKAEPNAKRATVAPKVRIIEPTLLVRRAIIRGEHWAKQYLPVLHVEYRLMRTICNPSKEERILIARAGFKALDEAAKNYDAWQNNRNRPNEQGAARPVVPNPRKAIQDALATAVNAHLSPDQGERYRVELEARSAEAKRVAILTVVAKLDHTLVLTVEQRSQLTDSLTSHWDESWETGLQHYNLDEQLIPPIPDPLISKFLSKSQIEVLRFHFQRVTPSASAYGIGVNNLDGQLDDEFPDAVAREIPKPETKK</sequence>
<name>A0AAU7CA23_9BACT</name>
<proteinExistence type="predicted"/>
<organism evidence="2">
    <name type="scientific">Singulisphaera sp. Ch08</name>
    <dbReference type="NCBI Taxonomy" id="3120278"/>
    <lineage>
        <taxon>Bacteria</taxon>
        <taxon>Pseudomonadati</taxon>
        <taxon>Planctomycetota</taxon>
        <taxon>Planctomycetia</taxon>
        <taxon>Isosphaerales</taxon>
        <taxon>Isosphaeraceae</taxon>
        <taxon>Singulisphaera</taxon>
    </lineage>
</organism>
<protein>
    <submittedName>
        <fullName evidence="2">Uncharacterized protein</fullName>
    </submittedName>
</protein>
<dbReference type="AlphaFoldDB" id="A0AAU7CA23"/>
<evidence type="ECO:0000313" key="2">
    <source>
        <dbReference type="EMBL" id="XBH02149.1"/>
    </source>
</evidence>
<evidence type="ECO:0000256" key="1">
    <source>
        <dbReference type="SAM" id="SignalP"/>
    </source>
</evidence>
<feature type="signal peptide" evidence="1">
    <location>
        <begin position="1"/>
        <end position="20"/>
    </location>
</feature>
<keyword evidence="1" id="KW-0732">Signal</keyword>
<feature type="chain" id="PRO_5043459116" evidence="1">
    <location>
        <begin position="21"/>
        <end position="295"/>
    </location>
</feature>
<dbReference type="RefSeq" id="WP_406694892.1">
    <property type="nucleotide sequence ID" value="NZ_CP155447.1"/>
</dbReference>
<accession>A0AAU7CA23</accession>
<reference evidence="2" key="1">
    <citation type="submission" date="2024-05" db="EMBL/GenBank/DDBJ databases">
        <title>Planctomycetes of the genus Singulisphaera possess chitinolytic capabilities.</title>
        <authorList>
            <person name="Ivanova A."/>
        </authorList>
    </citation>
    <scope>NUCLEOTIDE SEQUENCE</scope>
    <source>
        <strain evidence="2">Ch08T</strain>
    </source>
</reference>
<gene>
    <name evidence="2" type="ORF">V5E97_28000</name>
</gene>